<evidence type="ECO:0000256" key="1">
    <source>
        <dbReference type="SAM" id="Phobius"/>
    </source>
</evidence>
<dbReference type="Proteomes" id="UP000247233">
    <property type="component" value="Unassembled WGS sequence"/>
</dbReference>
<reference evidence="2 3" key="1">
    <citation type="submission" date="2016-12" db="EMBL/GenBank/DDBJ databases">
        <title>The genomes of Aspergillus section Nigri reveals drivers in fungal speciation.</title>
        <authorList>
            <consortium name="DOE Joint Genome Institute"/>
            <person name="Vesth T.C."/>
            <person name="Nybo J."/>
            <person name="Theobald S."/>
            <person name="Brandl J."/>
            <person name="Frisvad J.C."/>
            <person name="Nielsen K.F."/>
            <person name="Lyhne E.K."/>
            <person name="Kogle M.E."/>
            <person name="Kuo A."/>
            <person name="Riley R."/>
            <person name="Clum A."/>
            <person name="Nolan M."/>
            <person name="Lipzen A."/>
            <person name="Salamov A."/>
            <person name="Henrissat B."/>
            <person name="Wiebenga A."/>
            <person name="De Vries R.P."/>
            <person name="Grigoriev I.V."/>
            <person name="Mortensen U.H."/>
            <person name="Andersen M.R."/>
            <person name="Baker S.E."/>
        </authorList>
    </citation>
    <scope>NUCLEOTIDE SEQUENCE [LARGE SCALE GENOMIC DNA]</scope>
    <source>
        <strain evidence="2 3">CBS 117.55</strain>
    </source>
</reference>
<keyword evidence="1" id="KW-0472">Membrane</keyword>
<keyword evidence="1" id="KW-1133">Transmembrane helix</keyword>
<keyword evidence="3" id="KW-1185">Reference proteome</keyword>
<organism evidence="2 3">
    <name type="scientific">Aspergillus heteromorphus CBS 117.55</name>
    <dbReference type="NCBI Taxonomy" id="1448321"/>
    <lineage>
        <taxon>Eukaryota</taxon>
        <taxon>Fungi</taxon>
        <taxon>Dikarya</taxon>
        <taxon>Ascomycota</taxon>
        <taxon>Pezizomycotina</taxon>
        <taxon>Eurotiomycetes</taxon>
        <taxon>Eurotiomycetidae</taxon>
        <taxon>Eurotiales</taxon>
        <taxon>Aspergillaceae</taxon>
        <taxon>Aspergillus</taxon>
        <taxon>Aspergillus subgen. Circumdati</taxon>
    </lineage>
</organism>
<accession>A0A317VTF2</accession>
<dbReference type="AlphaFoldDB" id="A0A317VTF2"/>
<comment type="caution">
    <text evidence="2">The sequence shown here is derived from an EMBL/GenBank/DDBJ whole genome shotgun (WGS) entry which is preliminary data.</text>
</comment>
<protein>
    <submittedName>
        <fullName evidence="2">Uncharacterized protein</fullName>
    </submittedName>
</protein>
<evidence type="ECO:0000313" key="2">
    <source>
        <dbReference type="EMBL" id="PWY76222.1"/>
    </source>
</evidence>
<dbReference type="EMBL" id="MSFL01000020">
    <property type="protein sequence ID" value="PWY76222.1"/>
    <property type="molecule type" value="Genomic_DNA"/>
</dbReference>
<dbReference type="GeneID" id="37071082"/>
<gene>
    <name evidence="2" type="ORF">BO70DRAFT_92190</name>
</gene>
<name>A0A317VTF2_9EURO</name>
<keyword evidence="1" id="KW-0812">Transmembrane</keyword>
<feature type="transmembrane region" description="Helical" evidence="1">
    <location>
        <begin position="32"/>
        <end position="53"/>
    </location>
</feature>
<dbReference type="RefSeq" id="XP_025397586.1">
    <property type="nucleotide sequence ID" value="XM_025548845.1"/>
</dbReference>
<sequence>MVRSPNGCFSFSLLFDYLLPKKNHLLSLVRQVYIFFPLLLLTELPSWPAFILIKATRPWLKVKNSRR</sequence>
<proteinExistence type="predicted"/>
<evidence type="ECO:0000313" key="3">
    <source>
        <dbReference type="Proteomes" id="UP000247233"/>
    </source>
</evidence>
<dbReference type="VEuPathDB" id="FungiDB:BO70DRAFT_92190"/>